<dbReference type="RefSeq" id="WP_270149757.1">
    <property type="nucleotide sequence ID" value="NZ_CP115450.1"/>
</dbReference>
<accession>A0ABY7QDX9</accession>
<gene>
    <name evidence="2" type="ORF">O1G21_36125</name>
</gene>
<dbReference type="EMBL" id="CP115450">
    <property type="protein sequence ID" value="WBP90762.1"/>
    <property type="molecule type" value="Genomic_DNA"/>
</dbReference>
<reference evidence="3" key="1">
    <citation type="submission" date="2022-12" db="EMBL/GenBank/DDBJ databases">
        <authorList>
            <person name="Mo P."/>
        </authorList>
    </citation>
    <scope>NUCLEOTIDE SEQUENCE [LARGE SCALE GENOMIC DNA]</scope>
    <source>
        <strain evidence="3">HUAS 3-15</strain>
    </source>
</reference>
<feature type="chain" id="PRO_5045740568" description="Secreted protein" evidence="1">
    <location>
        <begin position="34"/>
        <end position="130"/>
    </location>
</feature>
<feature type="signal peptide" evidence="1">
    <location>
        <begin position="1"/>
        <end position="33"/>
    </location>
</feature>
<keyword evidence="3" id="KW-1185">Reference proteome</keyword>
<sequence length="130" mass="13486">MRFTRTRKRLAAAAIAAAAMGVIGIGTASSAQAATTAEGSWAFGTGGCNAIENVALGSDYHDYMDIVPTANPGHCLFGVFDRNAWKWLGAAGATPSSNPSPWYYDGPGQSLEACLIDTANNNTWACGPIN</sequence>
<proteinExistence type="predicted"/>
<evidence type="ECO:0000313" key="3">
    <source>
        <dbReference type="Proteomes" id="UP001212821"/>
    </source>
</evidence>
<evidence type="ECO:0000313" key="2">
    <source>
        <dbReference type="EMBL" id="WBP90762.1"/>
    </source>
</evidence>
<evidence type="ECO:0008006" key="4">
    <source>
        <dbReference type="Google" id="ProtNLM"/>
    </source>
</evidence>
<dbReference type="Proteomes" id="UP001212821">
    <property type="component" value="Chromosome"/>
</dbReference>
<keyword evidence="1" id="KW-0732">Signal</keyword>
<organism evidence="2 3">
    <name type="scientific">Kitasatospora cathayae</name>
    <dbReference type="NCBI Taxonomy" id="3004092"/>
    <lineage>
        <taxon>Bacteria</taxon>
        <taxon>Bacillati</taxon>
        <taxon>Actinomycetota</taxon>
        <taxon>Actinomycetes</taxon>
        <taxon>Kitasatosporales</taxon>
        <taxon>Streptomycetaceae</taxon>
        <taxon>Kitasatospora</taxon>
    </lineage>
</organism>
<name>A0ABY7QDX9_9ACTN</name>
<protein>
    <recommendedName>
        <fullName evidence="4">Secreted protein</fullName>
    </recommendedName>
</protein>
<evidence type="ECO:0000256" key="1">
    <source>
        <dbReference type="SAM" id="SignalP"/>
    </source>
</evidence>